<dbReference type="KEGG" id="dno:DNO_1211"/>
<dbReference type="SUPFAM" id="SSF53901">
    <property type="entry name" value="Thiolase-like"/>
    <property type="match status" value="2"/>
</dbReference>
<evidence type="ECO:0000256" key="2">
    <source>
        <dbReference type="ARBA" id="ARBA00008467"/>
    </source>
</evidence>
<dbReference type="RefSeq" id="WP_012031514.1">
    <property type="nucleotide sequence ID" value="NC_009446.1"/>
</dbReference>
<dbReference type="InterPro" id="IPR014030">
    <property type="entry name" value="Ketoacyl_synth_N"/>
</dbReference>
<evidence type="ECO:0000256" key="6">
    <source>
        <dbReference type="ARBA" id="ARBA00022679"/>
    </source>
</evidence>
<dbReference type="FunFam" id="3.40.47.10:FF:000009">
    <property type="entry name" value="3-oxoacyl-[acyl-carrier-protein] synthase 2"/>
    <property type="match status" value="1"/>
</dbReference>
<dbReference type="InterPro" id="IPR014031">
    <property type="entry name" value="Ketoacyl_synth_C"/>
</dbReference>
<dbReference type="InterPro" id="IPR020841">
    <property type="entry name" value="PKS_Beta-ketoAc_synthase_dom"/>
</dbReference>
<dbReference type="STRING" id="246195.DNO_1211"/>
<dbReference type="InterPro" id="IPR016039">
    <property type="entry name" value="Thiolase-like"/>
</dbReference>
<sequence length="421" mass="44734">MSSTITRELQRVVVTGMGIISPVGNSIDSAWNNIKNGIHGIKPITDYDASDLPVRFRGSISDFSPDKYFSPKDARRMDRFIHYGMAAGIDAIMDSGLDFSDEARAERCGVIVGSGIGGLPGMLDGYRDFLENGARRVSPFYVPSNIINMISGNLSIRFGLKGPNLATATACATATHCIAQAYRMIQYGDCDVMIAGGAEMAGNSMGIAGFAAAKALSTRNDSPETASRPWDKDRDGFVLGDGAGIIVLESLTSARARNAKIYGEIIGIGLSGDAYHITATHPQGKGAARCMRLALEDAHLNPEDVDYINAHGTSTPIGDLAETQAIKHTFGDAAYKTVISSTKSMTGHTLGAAGGIEAIFTLLALRDQIVPPTINLEHPSDDCDLDYCPKVARDRKLTVAMSNSFGFGGTNGSLIFRTFSS</sequence>
<dbReference type="SMART" id="SM00825">
    <property type="entry name" value="PKS_KS"/>
    <property type="match status" value="1"/>
</dbReference>
<evidence type="ECO:0000256" key="12">
    <source>
        <dbReference type="PIRSR" id="PIRSR000447-1"/>
    </source>
</evidence>
<name>A5EXE1_DICNV</name>
<accession>A5EXE1</accession>
<evidence type="ECO:0000256" key="11">
    <source>
        <dbReference type="PIRNR" id="PIRNR000447"/>
    </source>
</evidence>
<comment type="catalytic activity">
    <reaction evidence="11">
        <text>(9Z)-hexadecenoyl-[ACP] + malonyl-[ACP] + H(+) = 3-oxo-(11Z)-octadecenoyl-[ACP] + holo-[ACP] + CO2</text>
        <dbReference type="Rhea" id="RHEA:55040"/>
        <dbReference type="Rhea" id="RHEA-COMP:9623"/>
        <dbReference type="Rhea" id="RHEA-COMP:9685"/>
        <dbReference type="Rhea" id="RHEA-COMP:10800"/>
        <dbReference type="Rhea" id="RHEA-COMP:14074"/>
        <dbReference type="ChEBI" id="CHEBI:15378"/>
        <dbReference type="ChEBI" id="CHEBI:16526"/>
        <dbReference type="ChEBI" id="CHEBI:64479"/>
        <dbReference type="ChEBI" id="CHEBI:78449"/>
        <dbReference type="ChEBI" id="CHEBI:83989"/>
        <dbReference type="ChEBI" id="CHEBI:138538"/>
        <dbReference type="EC" id="2.3.1.179"/>
    </reaction>
</comment>
<organism evidence="15 16">
    <name type="scientific">Dichelobacter nodosus (strain VCS1703A)</name>
    <dbReference type="NCBI Taxonomy" id="246195"/>
    <lineage>
        <taxon>Bacteria</taxon>
        <taxon>Pseudomonadati</taxon>
        <taxon>Pseudomonadota</taxon>
        <taxon>Gammaproteobacteria</taxon>
        <taxon>Cardiobacteriales</taxon>
        <taxon>Cardiobacteriaceae</taxon>
        <taxon>Dichelobacter</taxon>
    </lineage>
</organism>
<evidence type="ECO:0000256" key="1">
    <source>
        <dbReference type="ARBA" id="ARBA00005194"/>
    </source>
</evidence>
<evidence type="ECO:0000256" key="5">
    <source>
        <dbReference type="ARBA" id="ARBA00022516"/>
    </source>
</evidence>
<keyword evidence="8" id="KW-0443">Lipid metabolism</keyword>
<evidence type="ECO:0000256" key="9">
    <source>
        <dbReference type="ARBA" id="ARBA00023160"/>
    </source>
</evidence>
<dbReference type="NCBIfam" id="TIGR03150">
    <property type="entry name" value="fabF"/>
    <property type="match status" value="1"/>
</dbReference>
<evidence type="ECO:0000259" key="14">
    <source>
        <dbReference type="PROSITE" id="PS52004"/>
    </source>
</evidence>
<proteinExistence type="inferred from homology"/>
<dbReference type="Gene3D" id="3.40.47.10">
    <property type="match status" value="1"/>
</dbReference>
<evidence type="ECO:0000313" key="16">
    <source>
        <dbReference type="Proteomes" id="UP000000248"/>
    </source>
</evidence>
<dbReference type="Pfam" id="PF02801">
    <property type="entry name" value="Ketoacyl-synt_C"/>
    <property type="match status" value="1"/>
</dbReference>
<dbReference type="PROSITE" id="PS00606">
    <property type="entry name" value="KS3_1"/>
    <property type="match status" value="1"/>
</dbReference>
<dbReference type="Proteomes" id="UP000000248">
    <property type="component" value="Chromosome"/>
</dbReference>
<comment type="pathway">
    <text evidence="1 11">Lipid metabolism; fatty acid biosynthesis.</text>
</comment>
<evidence type="ECO:0000256" key="8">
    <source>
        <dbReference type="ARBA" id="ARBA00023098"/>
    </source>
</evidence>
<dbReference type="CDD" id="cd00834">
    <property type="entry name" value="KAS_I_II"/>
    <property type="match status" value="1"/>
</dbReference>
<dbReference type="PANTHER" id="PTHR11712">
    <property type="entry name" value="POLYKETIDE SYNTHASE-RELATED"/>
    <property type="match status" value="1"/>
</dbReference>
<evidence type="ECO:0000256" key="4">
    <source>
        <dbReference type="ARBA" id="ARBA00014657"/>
    </source>
</evidence>
<dbReference type="InterPro" id="IPR018201">
    <property type="entry name" value="Ketoacyl_synth_AS"/>
</dbReference>
<evidence type="ECO:0000256" key="7">
    <source>
        <dbReference type="ARBA" id="ARBA00022832"/>
    </source>
</evidence>
<keyword evidence="5 11" id="KW-0444">Lipid biosynthesis</keyword>
<dbReference type="EMBL" id="CP000513">
    <property type="protein sequence ID" value="ABQ14100.1"/>
    <property type="molecule type" value="Genomic_DNA"/>
</dbReference>
<dbReference type="eggNOG" id="COG0304">
    <property type="taxonomic scope" value="Bacteria"/>
</dbReference>
<comment type="similarity">
    <text evidence="2 11 13">Belongs to the thiolase-like superfamily. Beta-ketoacyl-ACP synthases family.</text>
</comment>
<dbReference type="PIRSF" id="PIRSF000447">
    <property type="entry name" value="KAS_II"/>
    <property type="match status" value="1"/>
</dbReference>
<dbReference type="OrthoDB" id="9808669at2"/>
<evidence type="ECO:0000313" key="15">
    <source>
        <dbReference type="EMBL" id="ABQ14100.1"/>
    </source>
</evidence>
<protein>
    <recommendedName>
        <fullName evidence="4 11">3-oxoacyl-[acyl-carrier-protein] synthase 2</fullName>
        <ecNumber evidence="3 11">2.3.1.179</ecNumber>
    </recommendedName>
</protein>
<dbReference type="HOGENOM" id="CLU_000022_69_2_6"/>
<dbReference type="UniPathway" id="UPA00094"/>
<dbReference type="InterPro" id="IPR017568">
    <property type="entry name" value="3-oxoacyl-ACP_synth-2"/>
</dbReference>
<dbReference type="InterPro" id="IPR000794">
    <property type="entry name" value="Beta-ketoacyl_synthase"/>
</dbReference>
<feature type="domain" description="Ketosynthase family 3 (KS3)" evidence="14">
    <location>
        <begin position="9"/>
        <end position="418"/>
    </location>
</feature>
<dbReference type="PANTHER" id="PTHR11712:SF336">
    <property type="entry name" value="3-OXOACYL-[ACYL-CARRIER-PROTEIN] SYNTHASE, MITOCHONDRIAL"/>
    <property type="match status" value="1"/>
</dbReference>
<keyword evidence="6 11" id="KW-0808">Transferase</keyword>
<dbReference type="NCBIfam" id="NF004970">
    <property type="entry name" value="PRK06333.1"/>
    <property type="match status" value="1"/>
</dbReference>
<comment type="function">
    <text evidence="11">Involved in the type II fatty acid elongation cycle. Catalyzes the elongation of a wide range of acyl-ACP by the addition of two carbons from malonyl-ACP to an acyl acceptor. Can efficiently catalyze the conversion of palmitoleoyl-ACP (cis-hexadec-9-enoyl-ACP) to cis-vaccenoyl-ACP (cis-octadec-11-enoyl-ACP), an essential step in the thermal regulation of fatty acid composition.</text>
</comment>
<evidence type="ECO:0000256" key="3">
    <source>
        <dbReference type="ARBA" id="ARBA00012356"/>
    </source>
</evidence>
<dbReference type="GO" id="GO:0006633">
    <property type="term" value="P:fatty acid biosynthetic process"/>
    <property type="evidence" value="ECO:0007669"/>
    <property type="project" value="UniProtKB-UniRule"/>
</dbReference>
<keyword evidence="16" id="KW-1185">Reference proteome</keyword>
<reference evidence="15 16" key="1">
    <citation type="journal article" date="2007" name="Nat. Biotechnol.">
        <title>Genome sequence and identification of candidate vaccine antigens from the animal pathogen Dichelobacter nodosus.</title>
        <authorList>
            <person name="Myers G.S."/>
            <person name="Parker D."/>
            <person name="Al-Hasani K."/>
            <person name="Kennan R.M."/>
            <person name="Seemann T."/>
            <person name="Ren Q."/>
            <person name="Badger J.H."/>
            <person name="Selengut J.D."/>
            <person name="Deboy R.T."/>
            <person name="Tettelin H."/>
            <person name="Boyce J.D."/>
            <person name="McCarl V.P."/>
            <person name="Han X."/>
            <person name="Nelson W.C."/>
            <person name="Madupu R."/>
            <person name="Mohamoud Y."/>
            <person name="Holley T."/>
            <person name="Fedorova N."/>
            <person name="Khouri H."/>
            <person name="Bottomley S.P."/>
            <person name="Whittington R.J."/>
            <person name="Adler B."/>
            <person name="Songer J.G."/>
            <person name="Rood J.I."/>
            <person name="Paulsen I.T."/>
        </authorList>
    </citation>
    <scope>NUCLEOTIDE SEQUENCE [LARGE SCALE GENOMIC DNA]</scope>
    <source>
        <strain evidence="15 16">VCS1703A</strain>
    </source>
</reference>
<dbReference type="GO" id="GO:0004315">
    <property type="term" value="F:3-oxoacyl-[acyl-carrier-protein] synthase activity"/>
    <property type="evidence" value="ECO:0007669"/>
    <property type="project" value="UniProtKB-UniRule"/>
</dbReference>
<keyword evidence="10 11" id="KW-0012">Acyltransferase</keyword>
<evidence type="ECO:0000256" key="10">
    <source>
        <dbReference type="ARBA" id="ARBA00023315"/>
    </source>
</evidence>
<dbReference type="PROSITE" id="PS52004">
    <property type="entry name" value="KS3_2"/>
    <property type="match status" value="1"/>
</dbReference>
<dbReference type="Pfam" id="PF00109">
    <property type="entry name" value="ketoacyl-synt"/>
    <property type="match status" value="1"/>
</dbReference>
<gene>
    <name evidence="15" type="primary">fabF</name>
    <name evidence="15" type="ordered locus">DNO_1211</name>
</gene>
<dbReference type="NCBIfam" id="NF005589">
    <property type="entry name" value="PRK07314.1"/>
    <property type="match status" value="1"/>
</dbReference>
<dbReference type="EC" id="2.3.1.179" evidence="3 11"/>
<dbReference type="GO" id="GO:0005829">
    <property type="term" value="C:cytosol"/>
    <property type="evidence" value="ECO:0007669"/>
    <property type="project" value="TreeGrafter"/>
</dbReference>
<feature type="active site" description="For beta-ketoacyl synthase activity" evidence="12">
    <location>
        <position position="171"/>
    </location>
</feature>
<keyword evidence="7" id="KW-0276">Fatty acid metabolism</keyword>
<comment type="catalytic activity">
    <reaction evidence="11">
        <text>a fatty acyl-[ACP] + malonyl-[ACP] + H(+) = a 3-oxoacyl-[ACP] + holo-[ACP] + CO2</text>
        <dbReference type="Rhea" id="RHEA:22836"/>
        <dbReference type="Rhea" id="RHEA-COMP:9623"/>
        <dbReference type="Rhea" id="RHEA-COMP:9685"/>
        <dbReference type="Rhea" id="RHEA-COMP:9916"/>
        <dbReference type="Rhea" id="RHEA-COMP:14125"/>
        <dbReference type="ChEBI" id="CHEBI:15378"/>
        <dbReference type="ChEBI" id="CHEBI:16526"/>
        <dbReference type="ChEBI" id="CHEBI:64479"/>
        <dbReference type="ChEBI" id="CHEBI:78449"/>
        <dbReference type="ChEBI" id="CHEBI:78776"/>
        <dbReference type="ChEBI" id="CHEBI:138651"/>
    </reaction>
</comment>
<dbReference type="AlphaFoldDB" id="A5EXE1"/>
<keyword evidence="9 11" id="KW-0275">Fatty acid biosynthesis</keyword>
<evidence type="ECO:0000256" key="13">
    <source>
        <dbReference type="RuleBase" id="RU003694"/>
    </source>
</evidence>